<dbReference type="InterPro" id="IPR005334">
    <property type="entry name" value="Tctex-1-like"/>
</dbReference>
<dbReference type="Gene3D" id="3.30.1140.40">
    <property type="entry name" value="Tctex-1"/>
    <property type="match status" value="1"/>
</dbReference>
<evidence type="ECO:0000256" key="2">
    <source>
        <dbReference type="SAM" id="MobiDB-lite"/>
    </source>
</evidence>
<dbReference type="GO" id="GO:0005868">
    <property type="term" value="C:cytoplasmic dynein complex"/>
    <property type="evidence" value="ECO:0007669"/>
    <property type="project" value="TreeGrafter"/>
</dbReference>
<gene>
    <name evidence="3" type="ORF">P5673_023360</name>
</gene>
<dbReference type="CDD" id="cd21451">
    <property type="entry name" value="DLC-like_TCTEX1D"/>
    <property type="match status" value="1"/>
</dbReference>
<dbReference type="InterPro" id="IPR038586">
    <property type="entry name" value="Tctex-1-like_sf"/>
</dbReference>
<reference evidence="3" key="2">
    <citation type="journal article" date="2023" name="Science">
        <title>Genomic signatures of disease resistance in endangered staghorn corals.</title>
        <authorList>
            <person name="Vollmer S.V."/>
            <person name="Selwyn J.D."/>
            <person name="Despard B.A."/>
            <person name="Roesel C.L."/>
        </authorList>
    </citation>
    <scope>NUCLEOTIDE SEQUENCE</scope>
    <source>
        <strain evidence="3">K2</strain>
    </source>
</reference>
<dbReference type="GO" id="GO:0007018">
    <property type="term" value="P:microtubule-based movement"/>
    <property type="evidence" value="ECO:0007669"/>
    <property type="project" value="TreeGrafter"/>
</dbReference>
<feature type="region of interest" description="Disordered" evidence="2">
    <location>
        <begin position="15"/>
        <end position="36"/>
    </location>
</feature>
<dbReference type="AlphaFoldDB" id="A0AAD9Q5E5"/>
<dbReference type="GO" id="GO:0005737">
    <property type="term" value="C:cytoplasm"/>
    <property type="evidence" value="ECO:0007669"/>
    <property type="project" value="TreeGrafter"/>
</dbReference>
<dbReference type="PANTHER" id="PTHR21255">
    <property type="entry name" value="T-COMPLEX-ASSOCIATED-TESTIS-EXPRESSED 1/ DYNEIN LIGHT CHAIN"/>
    <property type="match status" value="1"/>
</dbReference>
<reference evidence="3" key="1">
    <citation type="journal article" date="2023" name="G3 (Bethesda)">
        <title>Whole genome assembly and annotation of the endangered Caribbean coral Acropora cervicornis.</title>
        <authorList>
            <person name="Selwyn J.D."/>
            <person name="Vollmer S.V."/>
        </authorList>
    </citation>
    <scope>NUCLEOTIDE SEQUENCE</scope>
    <source>
        <strain evidence="3">K2</strain>
    </source>
</reference>
<evidence type="ECO:0000313" key="3">
    <source>
        <dbReference type="EMBL" id="KAK2555014.1"/>
    </source>
</evidence>
<comment type="caution">
    <text evidence="3">The sequence shown here is derived from an EMBL/GenBank/DDBJ whole genome shotgun (WGS) entry which is preliminary data.</text>
</comment>
<dbReference type="PANTHER" id="PTHR21255:SF65">
    <property type="entry name" value="TCTEX1 DOMAIN-CONTAINING PROTEIN 2"/>
    <property type="match status" value="1"/>
</dbReference>
<feature type="compositionally biased region" description="Polar residues" evidence="2">
    <location>
        <begin position="27"/>
        <end position="36"/>
    </location>
</feature>
<organism evidence="3 4">
    <name type="scientific">Acropora cervicornis</name>
    <name type="common">Staghorn coral</name>
    <dbReference type="NCBI Taxonomy" id="6130"/>
    <lineage>
        <taxon>Eukaryota</taxon>
        <taxon>Metazoa</taxon>
        <taxon>Cnidaria</taxon>
        <taxon>Anthozoa</taxon>
        <taxon>Hexacorallia</taxon>
        <taxon>Scleractinia</taxon>
        <taxon>Astrocoeniina</taxon>
        <taxon>Acroporidae</taxon>
        <taxon>Acropora</taxon>
    </lineage>
</organism>
<comment type="similarity">
    <text evidence="1">Belongs to the dynein light chain Tctex-type family.</text>
</comment>
<dbReference type="EMBL" id="JARQWQ010000065">
    <property type="protein sequence ID" value="KAK2555014.1"/>
    <property type="molecule type" value="Genomic_DNA"/>
</dbReference>
<name>A0AAD9Q5E5_ACRCE</name>
<dbReference type="GO" id="GO:0045505">
    <property type="term" value="F:dynein intermediate chain binding"/>
    <property type="evidence" value="ECO:0007669"/>
    <property type="project" value="TreeGrafter"/>
</dbReference>
<proteinExistence type="inferred from homology"/>
<evidence type="ECO:0000256" key="1">
    <source>
        <dbReference type="ARBA" id="ARBA00005361"/>
    </source>
</evidence>
<dbReference type="Pfam" id="PF03645">
    <property type="entry name" value="Tctex-1"/>
    <property type="match status" value="1"/>
</dbReference>
<evidence type="ECO:0000313" key="4">
    <source>
        <dbReference type="Proteomes" id="UP001249851"/>
    </source>
</evidence>
<protein>
    <submittedName>
        <fullName evidence="3">Dynein light chain Tctex-type 5-B</fullName>
    </submittedName>
</protein>
<sequence>MFKGRFRDQQYGFFERSLRQGPAPTPDNGQRNGPSINIEQSAKNVDLAPEEKQLAINEDRKKNIFHVEEIRNIMDEILQDKLSNQTYEATTCRLLCMTLSDDIKGRVKCLGMERFRLICNVTIGSNGGQGLFLASRFLWDEVIDNFSTTSFQNSSLFAVAVVFGIFKE</sequence>
<dbReference type="Proteomes" id="UP001249851">
    <property type="component" value="Unassembled WGS sequence"/>
</dbReference>
<keyword evidence="4" id="KW-1185">Reference proteome</keyword>
<accession>A0AAD9Q5E5</accession>